<dbReference type="NCBIfam" id="TIGR02081">
    <property type="entry name" value="metW"/>
    <property type="match status" value="1"/>
</dbReference>
<dbReference type="RefSeq" id="WP_145262459.1">
    <property type="nucleotide sequence ID" value="NZ_CP036316.1"/>
</dbReference>
<organism evidence="1 2">
    <name type="scientific">Calycomorphotria hydatis</name>
    <dbReference type="NCBI Taxonomy" id="2528027"/>
    <lineage>
        <taxon>Bacteria</taxon>
        <taxon>Pseudomonadati</taxon>
        <taxon>Planctomycetota</taxon>
        <taxon>Planctomycetia</taxon>
        <taxon>Planctomycetales</taxon>
        <taxon>Planctomycetaceae</taxon>
        <taxon>Calycomorphotria</taxon>
    </lineage>
</organism>
<dbReference type="Pfam" id="PF07021">
    <property type="entry name" value="MetW"/>
    <property type="match status" value="1"/>
</dbReference>
<protein>
    <recommendedName>
        <fullName evidence="3">Demethylrebeccamycin-D-glucose O-methyltransferase</fullName>
    </recommendedName>
</protein>
<keyword evidence="2" id="KW-1185">Reference proteome</keyword>
<name>A0A517T958_9PLAN</name>
<proteinExistence type="predicted"/>
<dbReference type="EMBL" id="CP036316">
    <property type="protein sequence ID" value="QDT64906.1"/>
    <property type="molecule type" value="Genomic_DNA"/>
</dbReference>
<evidence type="ECO:0000313" key="1">
    <source>
        <dbReference type="EMBL" id="QDT64906.1"/>
    </source>
</evidence>
<evidence type="ECO:0008006" key="3">
    <source>
        <dbReference type="Google" id="ProtNLM"/>
    </source>
</evidence>
<accession>A0A517T958</accession>
<dbReference type="KEGG" id="chya:V22_21510"/>
<dbReference type="SUPFAM" id="SSF53335">
    <property type="entry name" value="S-adenosyl-L-methionine-dependent methyltransferases"/>
    <property type="match status" value="1"/>
</dbReference>
<reference evidence="1 2" key="1">
    <citation type="submission" date="2019-02" db="EMBL/GenBank/DDBJ databases">
        <title>Deep-cultivation of Planctomycetes and their phenomic and genomic characterization uncovers novel biology.</title>
        <authorList>
            <person name="Wiegand S."/>
            <person name="Jogler M."/>
            <person name="Boedeker C."/>
            <person name="Pinto D."/>
            <person name="Vollmers J."/>
            <person name="Rivas-Marin E."/>
            <person name="Kohn T."/>
            <person name="Peeters S.H."/>
            <person name="Heuer A."/>
            <person name="Rast P."/>
            <person name="Oberbeckmann S."/>
            <person name="Bunk B."/>
            <person name="Jeske O."/>
            <person name="Meyerdierks A."/>
            <person name="Storesund J.E."/>
            <person name="Kallscheuer N."/>
            <person name="Luecker S."/>
            <person name="Lage O.M."/>
            <person name="Pohl T."/>
            <person name="Merkel B.J."/>
            <person name="Hornburger P."/>
            <person name="Mueller R.-W."/>
            <person name="Bruemmer F."/>
            <person name="Labrenz M."/>
            <person name="Spormann A.M."/>
            <person name="Op den Camp H."/>
            <person name="Overmann J."/>
            <person name="Amann R."/>
            <person name="Jetten M.S.M."/>
            <person name="Mascher T."/>
            <person name="Medema M.H."/>
            <person name="Devos D.P."/>
            <person name="Kaster A.-K."/>
            <person name="Ovreas L."/>
            <person name="Rohde M."/>
            <person name="Galperin M.Y."/>
            <person name="Jogler C."/>
        </authorList>
    </citation>
    <scope>NUCLEOTIDE SEQUENCE [LARGE SCALE GENOMIC DNA]</scope>
    <source>
        <strain evidence="1 2">V22</strain>
    </source>
</reference>
<dbReference type="InterPro" id="IPR010743">
    <property type="entry name" value="Methionine_synth_MetW"/>
</dbReference>
<sequence length="220" mass="24793">MPRTPSPAGKSRRPRKRYCLPDPTAALTDQLLMREIASGSRVVDLGCGDGRLLAYLAEEHGCTVQGIELDDEEFTGAVTRGVPVLKLDLDEGLPDLPDDAFDVAVLSQTLQQVRRPKYVLEEMRRIAPRAVVTVPNFGHWRVRVQVIFRGRAPVTTALPYKWYDTPNLHVMSMRDFRDLAEQVGFNIVKELPIMRGIAVDRAWAANLRADSALYVLERRK</sequence>
<dbReference type="CDD" id="cd02440">
    <property type="entry name" value="AdoMet_MTases"/>
    <property type="match status" value="1"/>
</dbReference>
<dbReference type="InterPro" id="IPR029063">
    <property type="entry name" value="SAM-dependent_MTases_sf"/>
</dbReference>
<dbReference type="AlphaFoldDB" id="A0A517T958"/>
<dbReference type="Proteomes" id="UP000319976">
    <property type="component" value="Chromosome"/>
</dbReference>
<evidence type="ECO:0000313" key="2">
    <source>
        <dbReference type="Proteomes" id="UP000319976"/>
    </source>
</evidence>
<dbReference type="OrthoDB" id="9792690at2"/>
<gene>
    <name evidence="1" type="ORF">V22_21510</name>
</gene>
<dbReference type="Gene3D" id="3.40.50.150">
    <property type="entry name" value="Vaccinia Virus protein VP39"/>
    <property type="match status" value="1"/>
</dbReference>